<dbReference type="GO" id="GO:0005829">
    <property type="term" value="C:cytosol"/>
    <property type="evidence" value="ECO:0007669"/>
    <property type="project" value="TreeGrafter"/>
</dbReference>
<evidence type="ECO:0000259" key="2">
    <source>
        <dbReference type="Pfam" id="PF01243"/>
    </source>
</evidence>
<dbReference type="RefSeq" id="WP_034361242.1">
    <property type="nucleotide sequence ID" value="NZ_CAJUDB010000001.1"/>
</dbReference>
<dbReference type="InterPro" id="IPR011576">
    <property type="entry name" value="Pyridox_Oxase_N"/>
</dbReference>
<dbReference type="Proteomes" id="UP000029707">
    <property type="component" value="Unassembled WGS sequence"/>
</dbReference>
<evidence type="ECO:0000256" key="1">
    <source>
        <dbReference type="ARBA" id="ARBA00023002"/>
    </source>
</evidence>
<dbReference type="GO" id="GO:0070967">
    <property type="term" value="F:coenzyme F420 binding"/>
    <property type="evidence" value="ECO:0007669"/>
    <property type="project" value="TreeGrafter"/>
</dbReference>
<dbReference type="STRING" id="425400.LS65_03245"/>
<gene>
    <name evidence="4" type="primary">hugZ</name>
    <name evidence="4" type="ORF">LS65_002160</name>
</gene>
<evidence type="ECO:0000313" key="4">
    <source>
        <dbReference type="EMBL" id="TLE02752.1"/>
    </source>
</evidence>
<dbReference type="EMBL" id="JRMQ02000002">
    <property type="protein sequence ID" value="TLE02752.1"/>
    <property type="molecule type" value="Genomic_DNA"/>
</dbReference>
<keyword evidence="1 4" id="KW-0560">Oxidoreductase</keyword>
<evidence type="ECO:0000259" key="3">
    <source>
        <dbReference type="Pfam" id="PF10615"/>
    </source>
</evidence>
<dbReference type="InterPro" id="IPR052019">
    <property type="entry name" value="F420H2_bilvrd_red/Heme_oxyg"/>
</dbReference>
<organism evidence="4 5">
    <name type="scientific">Helicobacter japonicus</name>
    <dbReference type="NCBI Taxonomy" id="425400"/>
    <lineage>
        <taxon>Bacteria</taxon>
        <taxon>Pseudomonadati</taxon>
        <taxon>Campylobacterota</taxon>
        <taxon>Epsilonproteobacteria</taxon>
        <taxon>Campylobacterales</taxon>
        <taxon>Helicobacteraceae</taxon>
        <taxon>Helicobacter</taxon>
    </lineage>
</organism>
<name>A0A4U8TQ86_9HELI</name>
<dbReference type="OrthoDB" id="92793at2"/>
<dbReference type="InterPro" id="IPR026324">
    <property type="entry name" value="Haem_oxygenase_HugZ"/>
</dbReference>
<dbReference type="Pfam" id="PF10615">
    <property type="entry name" value="DUF2470"/>
    <property type="match status" value="1"/>
</dbReference>
<dbReference type="NCBIfam" id="TIGR04109">
    <property type="entry name" value="heme_ox_HugZ"/>
    <property type="match status" value="1"/>
</dbReference>
<dbReference type="SUPFAM" id="SSF50475">
    <property type="entry name" value="FMN-binding split barrel"/>
    <property type="match status" value="1"/>
</dbReference>
<feature type="domain" description="Pyridoxamine 5'-phosphate oxidase N-terminal" evidence="2">
    <location>
        <begin position="93"/>
        <end position="226"/>
    </location>
</feature>
<dbReference type="InterPro" id="IPR019595">
    <property type="entry name" value="DUF2470"/>
</dbReference>
<dbReference type="Gene3D" id="2.30.110.10">
    <property type="entry name" value="Electron Transport, Fmn-binding Protein, Chain A"/>
    <property type="match status" value="1"/>
</dbReference>
<proteinExistence type="predicted"/>
<sequence>MNTQTILQHMNEHHKNELIALCKKYGKAQALINGEVQNVELTNVDFEGLDIIYNDNASLRVEFPQKANENTLKDAIIALCQGAKTADSKDIGTEIATFKKEFGSIIIASVDKNGYAVVSYAPLMQIHDKLYIYISEVAEHFASISVNPDKIEIFFLEDESKAKSVILRKRLKYRAEARFIERDCEEFTQALNQLESTMDGAGGIKTIRQMQDFHLIELKLGLGRFVKGFGAAYDILPNGEIKQVFGGSGNPHGKSQHNPHKHS</sequence>
<dbReference type="Gene3D" id="3.20.180.10">
    <property type="entry name" value="PNP-oxidase-like"/>
    <property type="match status" value="1"/>
</dbReference>
<dbReference type="PANTHER" id="PTHR35176:SF6">
    <property type="entry name" value="HEME OXYGENASE HI_0854-RELATED"/>
    <property type="match status" value="1"/>
</dbReference>
<keyword evidence="5" id="KW-1185">Reference proteome</keyword>
<accession>A0A4U8TQ86</accession>
<evidence type="ECO:0000313" key="5">
    <source>
        <dbReference type="Proteomes" id="UP000029707"/>
    </source>
</evidence>
<dbReference type="GO" id="GO:0016627">
    <property type="term" value="F:oxidoreductase activity, acting on the CH-CH group of donors"/>
    <property type="evidence" value="ECO:0007669"/>
    <property type="project" value="TreeGrafter"/>
</dbReference>
<dbReference type="GO" id="GO:0004392">
    <property type="term" value="F:heme oxygenase (decyclizing) activity"/>
    <property type="evidence" value="ECO:0007669"/>
    <property type="project" value="UniProtKB-EC"/>
</dbReference>
<dbReference type="GeneID" id="82320554"/>
<feature type="domain" description="DUF2470" evidence="3">
    <location>
        <begin position="4"/>
        <end position="69"/>
    </location>
</feature>
<comment type="caution">
    <text evidence="4">The sequence shown here is derived from an EMBL/GenBank/DDBJ whole genome shotgun (WGS) entry which is preliminary data.</text>
</comment>
<protein>
    <submittedName>
        <fullName evidence="4">HugZ family heme oxygenase</fullName>
        <ecNumber evidence="4">1.14.14.18</ecNumber>
    </submittedName>
</protein>
<dbReference type="InterPro" id="IPR012349">
    <property type="entry name" value="Split_barrel_FMN-bd"/>
</dbReference>
<dbReference type="Pfam" id="PF01243">
    <property type="entry name" value="PNPOx_N"/>
    <property type="match status" value="1"/>
</dbReference>
<dbReference type="EC" id="1.14.14.18" evidence="4"/>
<dbReference type="AlphaFoldDB" id="A0A4U8TQ86"/>
<dbReference type="PANTHER" id="PTHR35176">
    <property type="entry name" value="HEME OXYGENASE HI_0854-RELATED"/>
    <property type="match status" value="1"/>
</dbReference>
<dbReference type="InterPro" id="IPR037119">
    <property type="entry name" value="Haem_oxidase_HugZ-like_sf"/>
</dbReference>
<reference evidence="4 5" key="1">
    <citation type="journal article" date="2014" name="Genome Announc.">
        <title>Draft genome sequences of eight enterohepatic helicobacter species isolated from both laboratory and wild rodents.</title>
        <authorList>
            <person name="Sheh A."/>
            <person name="Shen Z."/>
            <person name="Fox J.G."/>
        </authorList>
    </citation>
    <scope>NUCLEOTIDE SEQUENCE [LARGE SCALE GENOMIC DNA]</scope>
    <source>
        <strain evidence="4 5">MIT 01-6451</strain>
    </source>
</reference>